<reference evidence="11 12" key="1">
    <citation type="submission" date="2024-03" db="EMBL/GenBank/DDBJ databases">
        <title>A Dehalogenimonas Isolated from Estuarine Sediments Dihaloeliminates Chlorinated Alkanes.</title>
        <authorList>
            <person name="Yang Y."/>
            <person name="Wang H."/>
        </authorList>
    </citation>
    <scope>NUCLEOTIDE SEQUENCE [LARGE SCALE GENOMIC DNA]</scope>
    <source>
        <strain evidence="11 12">W</strain>
    </source>
</reference>
<evidence type="ECO:0000259" key="10">
    <source>
        <dbReference type="Pfam" id="PF16916"/>
    </source>
</evidence>
<dbReference type="NCBIfam" id="TIGR01297">
    <property type="entry name" value="CDF"/>
    <property type="match status" value="1"/>
</dbReference>
<keyword evidence="12" id="KW-1185">Reference proteome</keyword>
<proteinExistence type="inferred from homology"/>
<comment type="subcellular location">
    <subcellularLocation>
        <location evidence="1">Membrane</location>
        <topology evidence="1">Multi-pass membrane protein</topology>
    </subcellularLocation>
</comment>
<dbReference type="InterPro" id="IPR002524">
    <property type="entry name" value="Cation_efflux"/>
</dbReference>
<feature type="transmembrane region" description="Helical" evidence="8">
    <location>
        <begin position="16"/>
        <end position="38"/>
    </location>
</feature>
<dbReference type="InterPro" id="IPR058533">
    <property type="entry name" value="Cation_efflux_TM"/>
</dbReference>
<evidence type="ECO:0000256" key="1">
    <source>
        <dbReference type="ARBA" id="ARBA00004141"/>
    </source>
</evidence>
<evidence type="ECO:0000256" key="8">
    <source>
        <dbReference type="SAM" id="Phobius"/>
    </source>
</evidence>
<keyword evidence="7 8" id="KW-0472">Membrane</keyword>
<dbReference type="EMBL" id="CP146612">
    <property type="protein sequence ID" value="WWX24636.1"/>
    <property type="molecule type" value="Genomic_DNA"/>
</dbReference>
<evidence type="ECO:0000259" key="9">
    <source>
        <dbReference type="Pfam" id="PF01545"/>
    </source>
</evidence>
<dbReference type="RefSeq" id="WP_338736749.1">
    <property type="nucleotide sequence ID" value="NZ_CP146612.1"/>
</dbReference>
<feature type="transmembrane region" description="Helical" evidence="8">
    <location>
        <begin position="179"/>
        <end position="197"/>
    </location>
</feature>
<feature type="transmembrane region" description="Helical" evidence="8">
    <location>
        <begin position="115"/>
        <end position="136"/>
    </location>
</feature>
<dbReference type="SUPFAM" id="SSF161111">
    <property type="entry name" value="Cation efflux protein transmembrane domain-like"/>
    <property type="match status" value="1"/>
</dbReference>
<evidence type="ECO:0000256" key="4">
    <source>
        <dbReference type="ARBA" id="ARBA00022692"/>
    </source>
</evidence>
<evidence type="ECO:0000313" key="11">
    <source>
        <dbReference type="EMBL" id="WWX24636.1"/>
    </source>
</evidence>
<name>A0ABZ2J1F1_9CHLR</name>
<gene>
    <name evidence="11" type="ORF">V8247_05045</name>
</gene>
<protein>
    <submittedName>
        <fullName evidence="11">Cation diffusion facilitator family transporter</fullName>
    </submittedName>
</protein>
<dbReference type="Pfam" id="PF01545">
    <property type="entry name" value="Cation_efflux"/>
    <property type="match status" value="1"/>
</dbReference>
<evidence type="ECO:0000313" key="12">
    <source>
        <dbReference type="Proteomes" id="UP001375370"/>
    </source>
</evidence>
<feature type="domain" description="Cation efflux protein cytoplasmic" evidence="10">
    <location>
        <begin position="220"/>
        <end position="284"/>
    </location>
</feature>
<dbReference type="SUPFAM" id="SSF160240">
    <property type="entry name" value="Cation efflux protein cytoplasmic domain-like"/>
    <property type="match status" value="1"/>
</dbReference>
<dbReference type="Pfam" id="PF16916">
    <property type="entry name" value="ZT_dimer"/>
    <property type="match status" value="1"/>
</dbReference>
<evidence type="ECO:0000256" key="7">
    <source>
        <dbReference type="ARBA" id="ARBA00023136"/>
    </source>
</evidence>
<evidence type="ECO:0000256" key="2">
    <source>
        <dbReference type="ARBA" id="ARBA00008873"/>
    </source>
</evidence>
<dbReference type="InterPro" id="IPR050681">
    <property type="entry name" value="CDF/SLC30A"/>
</dbReference>
<evidence type="ECO:0000256" key="6">
    <source>
        <dbReference type="ARBA" id="ARBA00023065"/>
    </source>
</evidence>
<feature type="transmembrane region" description="Helical" evidence="8">
    <location>
        <begin position="148"/>
        <end position="173"/>
    </location>
</feature>
<evidence type="ECO:0000256" key="5">
    <source>
        <dbReference type="ARBA" id="ARBA00022989"/>
    </source>
</evidence>
<organism evidence="11 12">
    <name type="scientific">Candidatus Dehalogenimonas loeffleri</name>
    <dbReference type="NCBI Taxonomy" id="3127115"/>
    <lineage>
        <taxon>Bacteria</taxon>
        <taxon>Bacillati</taxon>
        <taxon>Chloroflexota</taxon>
        <taxon>Dehalococcoidia</taxon>
        <taxon>Dehalococcoidales</taxon>
        <taxon>Dehalococcoidaceae</taxon>
        <taxon>Dehalogenimonas</taxon>
    </lineage>
</organism>
<keyword evidence="3" id="KW-0813">Transport</keyword>
<feature type="transmembrane region" description="Helical" evidence="8">
    <location>
        <begin position="81"/>
        <end position="103"/>
    </location>
</feature>
<keyword evidence="5 8" id="KW-1133">Transmembrane helix</keyword>
<dbReference type="InterPro" id="IPR027469">
    <property type="entry name" value="Cation_efflux_TMD_sf"/>
</dbReference>
<dbReference type="PANTHER" id="PTHR11562:SF17">
    <property type="entry name" value="RE54080P-RELATED"/>
    <property type="match status" value="1"/>
</dbReference>
<dbReference type="Gene3D" id="1.20.1510.10">
    <property type="entry name" value="Cation efflux protein transmembrane domain"/>
    <property type="match status" value="1"/>
</dbReference>
<accession>A0ABZ2J1F1</accession>
<dbReference type="InterPro" id="IPR036837">
    <property type="entry name" value="Cation_efflux_CTD_sf"/>
</dbReference>
<feature type="domain" description="Cation efflux protein transmembrane" evidence="9">
    <location>
        <begin position="15"/>
        <end position="205"/>
    </location>
</feature>
<sequence length="311" mass="32664">MQQHTHSHSAGGRLKLGIIISSLIFLAEIIGGLLANSLALLSDAGHVLTDIVALSLSAYALRQAQRPPDHRMTFGYHRLGVVVAVVNALAIFGIAGFIIYEAVQRLQAPPDVDSPVMLGVAVIGLTANLVVAFWLREAQKESINIKSAFLHVVGDALASIGVIIGAIIIMLTGLTAADAVVSVVIALIIAVSAWGILSEAVKVLLEAAPGHVNLVVLAGEIAAIPGVEGVHDLHVWSLTPQLHALSAHIVIGDRMTSETARVRGDVERLLGDQYGITHTTLQVECLNCGPGGILCNPENGNHLLPPHQPDQ</sequence>
<evidence type="ECO:0000256" key="3">
    <source>
        <dbReference type="ARBA" id="ARBA00022448"/>
    </source>
</evidence>
<comment type="similarity">
    <text evidence="2">Belongs to the cation diffusion facilitator (CDF) transporter (TC 2.A.4) family. SLC30A subfamily.</text>
</comment>
<dbReference type="InterPro" id="IPR027470">
    <property type="entry name" value="Cation_efflux_CTD"/>
</dbReference>
<keyword evidence="4 8" id="KW-0812">Transmembrane</keyword>
<dbReference type="PANTHER" id="PTHR11562">
    <property type="entry name" value="CATION EFFLUX PROTEIN/ ZINC TRANSPORTER"/>
    <property type="match status" value="1"/>
</dbReference>
<keyword evidence="6" id="KW-0406">Ion transport</keyword>
<feature type="transmembrane region" description="Helical" evidence="8">
    <location>
        <begin position="44"/>
        <end position="61"/>
    </location>
</feature>
<dbReference type="Proteomes" id="UP001375370">
    <property type="component" value="Chromosome"/>
</dbReference>